<dbReference type="SUPFAM" id="SSF52518">
    <property type="entry name" value="Thiamin diphosphate-binding fold (THDP-binding)"/>
    <property type="match status" value="2"/>
</dbReference>
<evidence type="ECO:0000256" key="7">
    <source>
        <dbReference type="ARBA" id="ARBA00023317"/>
    </source>
</evidence>
<evidence type="ECO:0000259" key="11">
    <source>
        <dbReference type="Pfam" id="PF17831"/>
    </source>
</evidence>
<evidence type="ECO:0000256" key="3">
    <source>
        <dbReference type="ARBA" id="ARBA00012281"/>
    </source>
</evidence>
<accession>A0ABX0N8F9</accession>
<feature type="domain" description="Transketolase-like C-terminal" evidence="12">
    <location>
        <begin position="720"/>
        <end position="855"/>
    </location>
</feature>
<dbReference type="InterPro" id="IPR009014">
    <property type="entry name" value="Transketo_C/PFOR_II"/>
</dbReference>
<keyword evidence="6 9" id="KW-0786">Thiamine pyrophosphate</keyword>
<dbReference type="PANTHER" id="PTHR43825:SF3">
    <property type="entry name" value="PYRUVATE DEHYDROGENASE E1 COMPONENT"/>
    <property type="match status" value="1"/>
</dbReference>
<gene>
    <name evidence="13" type="primary">aceE</name>
    <name evidence="13" type="ORF">F2P44_06460</name>
</gene>
<name>A0ABX0N8F9_9BURK</name>
<comment type="function">
    <text evidence="2 9">Component of the pyruvate dehydrogenase (PDH) complex, that catalyzes the overall conversion of pyruvate to acetyl-CoA and CO(2).</text>
</comment>
<proteinExistence type="predicted"/>
<dbReference type="InterPro" id="IPR004660">
    <property type="entry name" value="PDH_E1"/>
</dbReference>
<evidence type="ECO:0000256" key="4">
    <source>
        <dbReference type="ARBA" id="ARBA00017172"/>
    </source>
</evidence>
<keyword evidence="14" id="KW-1185">Reference proteome</keyword>
<dbReference type="InterPro" id="IPR055152">
    <property type="entry name" value="Transketolase-like_C_2"/>
</dbReference>
<dbReference type="PIRSF" id="PIRSF000156">
    <property type="entry name" value="Pyruvate_dh_E1"/>
    <property type="match status" value="1"/>
</dbReference>
<dbReference type="EC" id="1.2.4.1" evidence="3 9"/>
<dbReference type="Pfam" id="PF22613">
    <property type="entry name" value="Transketolase_C_1"/>
    <property type="match status" value="1"/>
</dbReference>
<sequence length="898" mass="100201">MSAQLDQLTAAAANDPDTLETKEWLDALEAVIENEGTDRAHYLMERMVDLARRRGAHIPFSSNTAYVNTIPTHLEEHCPGNLEYEERLRSWMRWNAMAMVVKANRADGDLGGHISSFASLANMLGIGFNHFWRAPTADHGGDLLYLQGHSSPGIYARAFLEGRLSEDQMLNFRREVDGKGLSSYPHPKLMPTFWQFPTVSMGLGPLMAIYQARFLKYLHARSIADTSNRKVWVFCGDGEMDEPESMGAIGMAARERLDNLVMVVNCNLQRLDGPVRGNGKIIQELEADFRGAGWNVVKVIWGPGWDALLAKDKEGILQRVMMETVDGEYQNYKAKDGAYVRKNFFGKHPKLLEMVANMTDDDIWRLTRGGHDPHKIYAAFKIAQENKGTPTVLLVKTVKGFGMGKSGEARNTAHQTKKLDDEAIREMRDRFAIPIPDDKLAEIPFFKPADDAPEMVYLHKRRELLGGYLPQRRPQAAESLPVPALSAFQNVLDATAEGREISTTQSFVRIISTLLRDPNLGQRIVPILVDESRTFGMEGLFRQIGIFNQQGQLYEPVDKDQVMYYREDKAGQILQEGINEAGGMSSWIAAATSYSTNNRIMIPFYTFYSMFGMQRIGDLAWAAGDMRARGFLMGGTAGRTTLNGEGLQHEDGHSHVMAATIPNCLPYDPTFAHEVAVIVQDGLRRMVAEQEDVFYYITLMNENYEQPGLTPGTEAGILKGMYLLQAGDASAAQRVQLIGSGTILRESIFAAELLQKDFGIAADVWSAPSLTLIARDGQDAERWSMVHPLEAPRLPYVTQLMEKTSGPIIATTDYMRLFAEQIRAFMPMGRTYKVLGTDGFGRSDSRVKLREFFEVNRYYIVVAALKSLADEGVIATSVVAEAIAKYGINPDKPNPVTQ</sequence>
<comment type="cofactor">
    <cofactor evidence="1 9">
        <name>thiamine diphosphate</name>
        <dbReference type="ChEBI" id="CHEBI:58937"/>
    </cofactor>
</comment>
<feature type="domain" description="Pyruvate dehydrogenase E1 component middle" evidence="11">
    <location>
        <begin position="495"/>
        <end position="707"/>
    </location>
</feature>
<feature type="domain" description="Transketolase N-terminal" evidence="10">
    <location>
        <begin position="147"/>
        <end position="300"/>
    </location>
</feature>
<dbReference type="NCBIfam" id="TIGR00759">
    <property type="entry name" value="aceE"/>
    <property type="match status" value="1"/>
</dbReference>
<evidence type="ECO:0000256" key="6">
    <source>
        <dbReference type="ARBA" id="ARBA00023052"/>
    </source>
</evidence>
<dbReference type="CDD" id="cd02017">
    <property type="entry name" value="TPP_E1_EcPDC_like"/>
    <property type="match status" value="1"/>
</dbReference>
<dbReference type="PANTHER" id="PTHR43825">
    <property type="entry name" value="PYRUVATE DEHYDROGENASE E1 COMPONENT"/>
    <property type="match status" value="1"/>
</dbReference>
<dbReference type="InterPro" id="IPR041621">
    <property type="entry name" value="PDH_E1_M"/>
</dbReference>
<dbReference type="GO" id="GO:0004739">
    <property type="term" value="F:pyruvate dehydrogenase (acetyl-transferring) activity"/>
    <property type="evidence" value="ECO:0007669"/>
    <property type="project" value="UniProtKB-EC"/>
</dbReference>
<evidence type="ECO:0000256" key="5">
    <source>
        <dbReference type="ARBA" id="ARBA00023002"/>
    </source>
</evidence>
<evidence type="ECO:0000259" key="12">
    <source>
        <dbReference type="Pfam" id="PF22613"/>
    </source>
</evidence>
<dbReference type="InterPro" id="IPR035807">
    <property type="entry name" value="PDC_E1_N"/>
</dbReference>
<reference evidence="13 14" key="1">
    <citation type="submission" date="2019-10" db="EMBL/GenBank/DDBJ databases">
        <title>Taxonomy of Antarctic Massilia spp.: description of Massilia rubra sp. nov., Massilia aquatica sp. nov., Massilia mucilaginosa sp. nov., Massilia frigida sp. nov. isolated from streams, lakes and regoliths.</title>
        <authorList>
            <person name="Holochova P."/>
            <person name="Sedlacek I."/>
            <person name="Kralova S."/>
            <person name="Maslanova I."/>
            <person name="Busse H.-J."/>
            <person name="Stankova E."/>
            <person name="Vrbovska V."/>
            <person name="Kovarovic V."/>
            <person name="Bartak M."/>
            <person name="Svec P."/>
            <person name="Pantucek R."/>
        </authorList>
    </citation>
    <scope>NUCLEOTIDE SEQUENCE [LARGE SCALE GENOMIC DNA]</scope>
    <source>
        <strain evidence="13 14">CCM 8695</strain>
    </source>
</reference>
<dbReference type="InterPro" id="IPR029061">
    <property type="entry name" value="THDP-binding"/>
</dbReference>
<evidence type="ECO:0000313" key="13">
    <source>
        <dbReference type="EMBL" id="NHZ78922.1"/>
    </source>
</evidence>
<dbReference type="Pfam" id="PF00456">
    <property type="entry name" value="Transketolase_N"/>
    <property type="match status" value="1"/>
</dbReference>
<dbReference type="Proteomes" id="UP000621455">
    <property type="component" value="Unassembled WGS sequence"/>
</dbReference>
<evidence type="ECO:0000256" key="2">
    <source>
        <dbReference type="ARBA" id="ARBA00003157"/>
    </source>
</evidence>
<evidence type="ECO:0000256" key="1">
    <source>
        <dbReference type="ARBA" id="ARBA00001964"/>
    </source>
</evidence>
<comment type="caution">
    <text evidence="13">The sequence shown here is derived from an EMBL/GenBank/DDBJ whole genome shotgun (WGS) entry which is preliminary data.</text>
</comment>
<dbReference type="SUPFAM" id="SSF52922">
    <property type="entry name" value="TK C-terminal domain-like"/>
    <property type="match status" value="1"/>
</dbReference>
<keyword evidence="7 9" id="KW-0670">Pyruvate</keyword>
<evidence type="ECO:0000256" key="9">
    <source>
        <dbReference type="PIRNR" id="PIRNR000156"/>
    </source>
</evidence>
<dbReference type="InterPro" id="IPR051157">
    <property type="entry name" value="PDH/Transketolase"/>
</dbReference>
<dbReference type="Gene3D" id="3.40.50.970">
    <property type="match status" value="2"/>
</dbReference>
<dbReference type="Pfam" id="PF17831">
    <property type="entry name" value="PDH_E1_M"/>
    <property type="match status" value="1"/>
</dbReference>
<protein>
    <recommendedName>
        <fullName evidence="4 9">Pyruvate dehydrogenase E1 component</fullName>
        <ecNumber evidence="3 9">1.2.4.1</ecNumber>
    </recommendedName>
</protein>
<keyword evidence="5 9" id="KW-0560">Oxidoreductase</keyword>
<dbReference type="EMBL" id="WHJG01000004">
    <property type="protein sequence ID" value="NHZ78922.1"/>
    <property type="molecule type" value="Genomic_DNA"/>
</dbReference>
<dbReference type="Gene3D" id="3.40.50.920">
    <property type="match status" value="1"/>
</dbReference>
<dbReference type="InterPro" id="IPR005474">
    <property type="entry name" value="Transketolase_N"/>
</dbReference>
<evidence type="ECO:0000313" key="14">
    <source>
        <dbReference type="Proteomes" id="UP000621455"/>
    </source>
</evidence>
<evidence type="ECO:0000256" key="8">
    <source>
        <dbReference type="ARBA" id="ARBA00051231"/>
    </source>
</evidence>
<evidence type="ECO:0000259" key="10">
    <source>
        <dbReference type="Pfam" id="PF00456"/>
    </source>
</evidence>
<organism evidence="13 14">
    <name type="scientific">Massilia frigida</name>
    <dbReference type="NCBI Taxonomy" id="2609281"/>
    <lineage>
        <taxon>Bacteria</taxon>
        <taxon>Pseudomonadati</taxon>
        <taxon>Pseudomonadota</taxon>
        <taxon>Betaproteobacteria</taxon>
        <taxon>Burkholderiales</taxon>
        <taxon>Oxalobacteraceae</taxon>
        <taxon>Telluria group</taxon>
        <taxon>Massilia</taxon>
    </lineage>
</organism>
<comment type="catalytic activity">
    <reaction evidence="8 9">
        <text>N(6)-[(R)-lipoyl]-L-lysyl-[protein] + pyruvate + H(+) = N(6)-[(R)-S(8)-acetyldihydrolipoyl]-L-lysyl-[protein] + CO2</text>
        <dbReference type="Rhea" id="RHEA:19189"/>
        <dbReference type="Rhea" id="RHEA-COMP:10474"/>
        <dbReference type="Rhea" id="RHEA-COMP:10478"/>
        <dbReference type="ChEBI" id="CHEBI:15361"/>
        <dbReference type="ChEBI" id="CHEBI:15378"/>
        <dbReference type="ChEBI" id="CHEBI:16526"/>
        <dbReference type="ChEBI" id="CHEBI:83099"/>
        <dbReference type="ChEBI" id="CHEBI:83111"/>
        <dbReference type="EC" id="1.2.4.1"/>
    </reaction>
</comment>
<dbReference type="RefSeq" id="WP_167085882.1">
    <property type="nucleotide sequence ID" value="NZ_WHJG01000004.1"/>
</dbReference>